<feature type="transmembrane region" description="Helical" evidence="1">
    <location>
        <begin position="33"/>
        <end position="51"/>
    </location>
</feature>
<reference evidence="3" key="1">
    <citation type="submission" date="2012-01" db="EMBL/GenBank/DDBJ databases">
        <authorList>
            <person name="Walter R."/>
            <person name="Schartl M."/>
            <person name="Warren W."/>
        </authorList>
    </citation>
    <scope>NUCLEOTIDE SEQUENCE [LARGE SCALE GENOMIC DNA]</scope>
    <source>
        <strain evidence="3">JP 163 A</strain>
    </source>
</reference>
<dbReference type="InParanoid" id="A0A3B5RD65"/>
<reference evidence="3" key="2">
    <citation type="journal article" date="2013" name="Nat. Genet.">
        <title>The genome of the platyfish, Xiphophorus maculatus, provides insights into evolutionary adaptation and several complex traits.</title>
        <authorList>
            <person name="Schartl M."/>
            <person name="Walter R.B."/>
            <person name="Shen Y."/>
            <person name="Garcia T."/>
            <person name="Catchen J."/>
            <person name="Amores A."/>
            <person name="Braasch I."/>
            <person name="Chalopin D."/>
            <person name="Volff J.N."/>
            <person name="Lesch K.P."/>
            <person name="Bisazza A."/>
            <person name="Minx P."/>
            <person name="Hillier L."/>
            <person name="Wilson R.K."/>
            <person name="Fuerstenberg S."/>
            <person name="Boore J."/>
            <person name="Searle S."/>
            <person name="Postlethwait J.H."/>
            <person name="Warren W.C."/>
        </authorList>
    </citation>
    <scope>NUCLEOTIDE SEQUENCE [LARGE SCALE GENOMIC DNA]</scope>
    <source>
        <strain evidence="3">JP 163 A</strain>
    </source>
</reference>
<reference evidence="2" key="4">
    <citation type="submission" date="2025-09" db="UniProtKB">
        <authorList>
            <consortium name="Ensembl"/>
        </authorList>
    </citation>
    <scope>IDENTIFICATION</scope>
    <source>
        <strain evidence="2">JP 163 A</strain>
    </source>
</reference>
<reference evidence="2" key="3">
    <citation type="submission" date="2025-08" db="UniProtKB">
        <authorList>
            <consortium name="Ensembl"/>
        </authorList>
    </citation>
    <scope>IDENTIFICATION</scope>
    <source>
        <strain evidence="2">JP 163 A</strain>
    </source>
</reference>
<keyword evidence="1" id="KW-0812">Transmembrane</keyword>
<sequence length="128" mass="14374">QVLPNASFCPIFSAALILISKIPVWTPRTAGYVILKVFVTSSSFLFGSGWISDQSSYEYLSFKVFAILAQTRRRSLMFRKLAAILRKSSMTPPLPCITVGSIFYLILFSMYAFCSLKHFVIFILKAAV</sequence>
<dbReference type="Ensembl" id="ENSXMAT00000037200.1">
    <property type="protein sequence ID" value="ENSXMAP00000041748.1"/>
    <property type="gene ID" value="ENSXMAG00000022171.1"/>
</dbReference>
<name>A0A3B5RD65_XIPMA</name>
<feature type="transmembrane region" description="Helical" evidence="1">
    <location>
        <begin position="102"/>
        <end position="124"/>
    </location>
</feature>
<evidence type="ECO:0000256" key="1">
    <source>
        <dbReference type="SAM" id="Phobius"/>
    </source>
</evidence>
<feature type="transmembrane region" description="Helical" evidence="1">
    <location>
        <begin position="6"/>
        <end position="26"/>
    </location>
</feature>
<keyword evidence="1" id="KW-0472">Membrane</keyword>
<dbReference type="Proteomes" id="UP000002852">
    <property type="component" value="Unassembled WGS sequence"/>
</dbReference>
<organism evidence="2 3">
    <name type="scientific">Xiphophorus maculatus</name>
    <name type="common">Southern platyfish</name>
    <name type="synonym">Platypoecilus maculatus</name>
    <dbReference type="NCBI Taxonomy" id="8083"/>
    <lineage>
        <taxon>Eukaryota</taxon>
        <taxon>Metazoa</taxon>
        <taxon>Chordata</taxon>
        <taxon>Craniata</taxon>
        <taxon>Vertebrata</taxon>
        <taxon>Euteleostomi</taxon>
        <taxon>Actinopterygii</taxon>
        <taxon>Neopterygii</taxon>
        <taxon>Teleostei</taxon>
        <taxon>Neoteleostei</taxon>
        <taxon>Acanthomorphata</taxon>
        <taxon>Ovalentaria</taxon>
        <taxon>Atherinomorphae</taxon>
        <taxon>Cyprinodontiformes</taxon>
        <taxon>Poeciliidae</taxon>
        <taxon>Poeciliinae</taxon>
        <taxon>Xiphophorus</taxon>
    </lineage>
</organism>
<dbReference type="AlphaFoldDB" id="A0A3B5RD65"/>
<keyword evidence="3" id="KW-1185">Reference proteome</keyword>
<evidence type="ECO:0000313" key="2">
    <source>
        <dbReference type="Ensembl" id="ENSXMAP00000041748.1"/>
    </source>
</evidence>
<proteinExistence type="predicted"/>
<accession>A0A3B5RD65</accession>
<protein>
    <submittedName>
        <fullName evidence="2">Uncharacterized protein</fullName>
    </submittedName>
</protein>
<evidence type="ECO:0000313" key="3">
    <source>
        <dbReference type="Proteomes" id="UP000002852"/>
    </source>
</evidence>
<keyword evidence="1" id="KW-1133">Transmembrane helix</keyword>